<feature type="domain" description="FHA" evidence="10">
    <location>
        <begin position="26"/>
        <end position="75"/>
    </location>
</feature>
<keyword evidence="6 12" id="KW-0067">ATP-binding</keyword>
<dbReference type="InterPro" id="IPR003593">
    <property type="entry name" value="AAA+_ATPase"/>
</dbReference>
<dbReference type="CDD" id="cd22694">
    <property type="entry name" value="FHA_Rv1747-like_rpt1"/>
    <property type="match status" value="1"/>
</dbReference>
<feature type="transmembrane region" description="Helical" evidence="9">
    <location>
        <begin position="597"/>
        <end position="620"/>
    </location>
</feature>
<keyword evidence="13" id="KW-1185">Reference proteome</keyword>
<evidence type="ECO:0000256" key="5">
    <source>
        <dbReference type="ARBA" id="ARBA00022741"/>
    </source>
</evidence>
<dbReference type="Pfam" id="PF00498">
    <property type="entry name" value="FHA"/>
    <property type="match status" value="2"/>
</dbReference>
<evidence type="ECO:0000256" key="1">
    <source>
        <dbReference type="ARBA" id="ARBA00004141"/>
    </source>
</evidence>
<keyword evidence="3" id="KW-0597">Phosphoprotein</keyword>
<feature type="transmembrane region" description="Helical" evidence="9">
    <location>
        <begin position="515"/>
        <end position="534"/>
    </location>
</feature>
<keyword evidence="4 9" id="KW-0812">Transmembrane</keyword>
<dbReference type="InterPro" id="IPR050352">
    <property type="entry name" value="ABCG_transporters"/>
</dbReference>
<feature type="transmembrane region" description="Helical" evidence="9">
    <location>
        <begin position="640"/>
        <end position="661"/>
    </location>
</feature>
<gene>
    <name evidence="12" type="ORF">F6B93_10560</name>
</gene>
<dbReference type="InterPro" id="IPR017871">
    <property type="entry name" value="ABC_transporter-like_CS"/>
</dbReference>
<keyword evidence="7 9" id="KW-1133">Transmembrane helix</keyword>
<dbReference type="EMBL" id="CP046600">
    <property type="protein sequence ID" value="QUR67479.1"/>
    <property type="molecule type" value="Genomic_DNA"/>
</dbReference>
<evidence type="ECO:0000313" key="13">
    <source>
        <dbReference type="Proteomes" id="UP000682202"/>
    </source>
</evidence>
<reference evidence="12" key="1">
    <citation type="submission" date="2019-12" db="EMBL/GenBank/DDBJ databases">
        <title>Mycobacterium spongiae sp. nov.</title>
        <authorList>
            <person name="Stinear T."/>
        </authorList>
    </citation>
    <scope>NUCLEOTIDE SEQUENCE</scope>
    <source>
        <strain evidence="12">FSD4b-SM</strain>
    </source>
</reference>
<dbReference type="SMART" id="SM00240">
    <property type="entry name" value="FHA"/>
    <property type="match status" value="2"/>
</dbReference>
<dbReference type="InterPro" id="IPR027417">
    <property type="entry name" value="P-loop_NTPase"/>
</dbReference>
<dbReference type="FunFam" id="3.40.50.300:FF:000474">
    <property type="entry name" value="Putative ABC transporter ATP-binding subunit"/>
    <property type="match status" value="1"/>
</dbReference>
<dbReference type="InterPro" id="IPR008984">
    <property type="entry name" value="SMAD_FHA_dom_sf"/>
</dbReference>
<dbReference type="SMART" id="SM00382">
    <property type="entry name" value="AAA"/>
    <property type="match status" value="1"/>
</dbReference>
<evidence type="ECO:0000259" key="11">
    <source>
        <dbReference type="PROSITE" id="PS50893"/>
    </source>
</evidence>
<dbReference type="PROSITE" id="PS00211">
    <property type="entry name" value="ABC_TRANSPORTER_1"/>
    <property type="match status" value="1"/>
</dbReference>
<dbReference type="PROSITE" id="PS50893">
    <property type="entry name" value="ABC_TRANSPORTER_2"/>
    <property type="match status" value="1"/>
</dbReference>
<sequence length="764" mass="81857">MNQPPPPALTVRTDGTHRTFAPGHDVVIGRDLRADVRITHPRVSRMHVVLRFRRGGWIAVDNGSRNGMFVDDRRVSMVDIHDGQRITIGGPDGPRLTFAVGQRPRGEVSNIATSVVRILRGGPPPPPPGSTTIGRVAGNDIVIPDVLASRHHATLVPTPQGVEIRDARGINGTFVNGTRVDSAVLSEGDVVTIGNVDLIFSAGMLILRTETEAATRTVGLEVRDISLSVENGPTLLDEISLAAQPGTLTAVIGPSGAGKSTLAKVVVGTTQPNTGMVAFEGHDIHAEYASLRSRIGMVPQDDVVHSQLTVNQALGYAAELRLPPDTSKDDRCQVIARVLEELELTQHADKRVDKLSGGQRKRVSVAMELLTSPSLLILDEPTSGLDPALDRQVMTMLRQLADAGRVVVVVTHSLTYLDVCDQVLLLAPGGKTAFCGPPGQIGPAMGTTNWADIFTKVGTDPDAVHRRFLERAAPPKEPAETATPSQLGKPVHTSLWRQFSTIARRQMRLIVSDRGYFIFLLLLPFIMGVLSLAQPGDIGFGPPNPDSLAPNEPVQTLVMLNIGAIFMGTALTIRALIGERAIFLREQAVGLSTTAYLLAKIFVFTVFAVLQSAIVTAIAVWGKGAPTQGAVMLKNPALELFVDIAFTCVAAAMVGLALSALARSNEQILPLLVVTVMSQLVLSGGMTPVTDRPLLDQMSWATPARWGYAASASTVDLIKLAGPLTPKDAHWEHTPSAWMFDMAMLAVICVAYAAFVRWKIRLKG</sequence>
<dbReference type="Gene3D" id="3.40.50.300">
    <property type="entry name" value="P-loop containing nucleotide triphosphate hydrolases"/>
    <property type="match status" value="1"/>
</dbReference>
<dbReference type="Pfam" id="PF00005">
    <property type="entry name" value="ABC_tran"/>
    <property type="match status" value="1"/>
</dbReference>
<dbReference type="KEGG" id="mspg:F6B93_10560"/>
<feature type="transmembrane region" description="Helical" evidence="9">
    <location>
        <begin position="554"/>
        <end position="577"/>
    </location>
</feature>
<evidence type="ECO:0000313" key="12">
    <source>
        <dbReference type="EMBL" id="QUR67479.1"/>
    </source>
</evidence>
<keyword evidence="8 9" id="KW-0472">Membrane</keyword>
<dbReference type="AlphaFoldDB" id="A0A975JXF9"/>
<dbReference type="InterPro" id="IPR013525">
    <property type="entry name" value="ABC2_TM"/>
</dbReference>
<keyword evidence="5" id="KW-0547">Nucleotide-binding</keyword>
<evidence type="ECO:0000256" key="2">
    <source>
        <dbReference type="ARBA" id="ARBA00022448"/>
    </source>
</evidence>
<evidence type="ECO:0000256" key="4">
    <source>
        <dbReference type="ARBA" id="ARBA00022692"/>
    </source>
</evidence>
<feature type="domain" description="FHA" evidence="10">
    <location>
        <begin position="131"/>
        <end position="180"/>
    </location>
</feature>
<evidence type="ECO:0000259" key="10">
    <source>
        <dbReference type="PROSITE" id="PS50006"/>
    </source>
</evidence>
<evidence type="ECO:0000256" key="7">
    <source>
        <dbReference type="ARBA" id="ARBA00022989"/>
    </source>
</evidence>
<dbReference type="GO" id="GO:0140359">
    <property type="term" value="F:ABC-type transporter activity"/>
    <property type="evidence" value="ECO:0007669"/>
    <property type="project" value="InterPro"/>
</dbReference>
<evidence type="ECO:0000256" key="6">
    <source>
        <dbReference type="ARBA" id="ARBA00022840"/>
    </source>
</evidence>
<name>A0A975JXF9_9MYCO</name>
<dbReference type="PANTHER" id="PTHR48041:SF139">
    <property type="entry name" value="PROTEIN SCARLET"/>
    <property type="match status" value="1"/>
</dbReference>
<dbReference type="SUPFAM" id="SSF52540">
    <property type="entry name" value="P-loop containing nucleoside triphosphate hydrolases"/>
    <property type="match status" value="1"/>
</dbReference>
<keyword evidence="2" id="KW-0813">Transport</keyword>
<dbReference type="SUPFAM" id="SSF49879">
    <property type="entry name" value="SMAD/FHA domain"/>
    <property type="match status" value="2"/>
</dbReference>
<organism evidence="12 13">
    <name type="scientific">Mycobacterium spongiae</name>
    <dbReference type="NCBI Taxonomy" id="886343"/>
    <lineage>
        <taxon>Bacteria</taxon>
        <taxon>Bacillati</taxon>
        <taxon>Actinomycetota</taxon>
        <taxon>Actinomycetes</taxon>
        <taxon>Mycobacteriales</taxon>
        <taxon>Mycobacteriaceae</taxon>
        <taxon>Mycobacterium</taxon>
    </lineage>
</organism>
<accession>A0A975JXF9</accession>
<feature type="domain" description="ABC transporter" evidence="11">
    <location>
        <begin position="220"/>
        <end position="453"/>
    </location>
</feature>
<evidence type="ECO:0000256" key="9">
    <source>
        <dbReference type="SAM" id="Phobius"/>
    </source>
</evidence>
<feature type="transmembrane region" description="Helical" evidence="9">
    <location>
        <begin position="668"/>
        <end position="689"/>
    </location>
</feature>
<dbReference type="GO" id="GO:0016887">
    <property type="term" value="F:ATP hydrolysis activity"/>
    <property type="evidence" value="ECO:0007669"/>
    <property type="project" value="InterPro"/>
</dbReference>
<proteinExistence type="predicted"/>
<dbReference type="GO" id="GO:0016020">
    <property type="term" value="C:membrane"/>
    <property type="evidence" value="ECO:0007669"/>
    <property type="project" value="UniProtKB-SubCell"/>
</dbReference>
<dbReference type="RefSeq" id="WP_211699053.1">
    <property type="nucleotide sequence ID" value="NZ_CP046600.1"/>
</dbReference>
<dbReference type="PANTHER" id="PTHR48041">
    <property type="entry name" value="ABC TRANSPORTER G FAMILY MEMBER 28"/>
    <property type="match status" value="1"/>
</dbReference>
<dbReference type="InterPro" id="IPR000253">
    <property type="entry name" value="FHA_dom"/>
</dbReference>
<evidence type="ECO:0000256" key="8">
    <source>
        <dbReference type="ARBA" id="ARBA00023136"/>
    </source>
</evidence>
<dbReference type="Pfam" id="PF01061">
    <property type="entry name" value="ABC2_membrane"/>
    <property type="match status" value="1"/>
</dbReference>
<protein>
    <submittedName>
        <fullName evidence="12">ATP-binding cassette domain-containing protein</fullName>
    </submittedName>
</protein>
<dbReference type="InterPro" id="IPR003439">
    <property type="entry name" value="ABC_transporter-like_ATP-bd"/>
</dbReference>
<dbReference type="Proteomes" id="UP000682202">
    <property type="component" value="Chromosome"/>
</dbReference>
<evidence type="ECO:0000256" key="3">
    <source>
        <dbReference type="ARBA" id="ARBA00022553"/>
    </source>
</evidence>
<comment type="subcellular location">
    <subcellularLocation>
        <location evidence="1">Membrane</location>
        <topology evidence="1">Multi-pass membrane protein</topology>
    </subcellularLocation>
</comment>
<feature type="transmembrane region" description="Helical" evidence="9">
    <location>
        <begin position="737"/>
        <end position="756"/>
    </location>
</feature>
<dbReference type="Gene3D" id="2.60.200.20">
    <property type="match status" value="2"/>
</dbReference>
<dbReference type="GO" id="GO:0005524">
    <property type="term" value="F:ATP binding"/>
    <property type="evidence" value="ECO:0007669"/>
    <property type="project" value="UniProtKB-KW"/>
</dbReference>
<dbReference type="PROSITE" id="PS50006">
    <property type="entry name" value="FHA_DOMAIN"/>
    <property type="match status" value="2"/>
</dbReference>